<accession>A0A917X308</accession>
<evidence type="ECO:0000259" key="5">
    <source>
        <dbReference type="Pfam" id="PF00296"/>
    </source>
</evidence>
<proteinExistence type="predicted"/>
<dbReference type="GO" id="GO:0046306">
    <property type="term" value="P:alkanesulfonate catabolic process"/>
    <property type="evidence" value="ECO:0007669"/>
    <property type="project" value="TreeGrafter"/>
</dbReference>
<dbReference type="SUPFAM" id="SSF51679">
    <property type="entry name" value="Bacterial luciferase-like"/>
    <property type="match status" value="1"/>
</dbReference>
<name>A0A917X308_9ACTN</name>
<dbReference type="PANTHER" id="PTHR42847">
    <property type="entry name" value="ALKANESULFONATE MONOOXYGENASE"/>
    <property type="match status" value="1"/>
</dbReference>
<keyword evidence="2" id="KW-0288">FMN</keyword>
<dbReference type="InterPro" id="IPR050172">
    <property type="entry name" value="SsuD_RutA_monooxygenase"/>
</dbReference>
<evidence type="ECO:0000256" key="1">
    <source>
        <dbReference type="ARBA" id="ARBA00022630"/>
    </source>
</evidence>
<keyword evidence="4" id="KW-0503">Monooxygenase</keyword>
<reference evidence="6" key="2">
    <citation type="submission" date="2020-09" db="EMBL/GenBank/DDBJ databases">
        <authorList>
            <person name="Sun Q."/>
            <person name="Ohkuma M."/>
        </authorList>
    </citation>
    <scope>NUCLEOTIDE SEQUENCE</scope>
    <source>
        <strain evidence="6">JCM 19831</strain>
    </source>
</reference>
<evidence type="ECO:0000313" key="6">
    <source>
        <dbReference type="EMBL" id="GGM58785.1"/>
    </source>
</evidence>
<evidence type="ECO:0000256" key="2">
    <source>
        <dbReference type="ARBA" id="ARBA00022643"/>
    </source>
</evidence>
<dbReference type="InterPro" id="IPR036661">
    <property type="entry name" value="Luciferase-like_sf"/>
</dbReference>
<dbReference type="Pfam" id="PF00296">
    <property type="entry name" value="Bac_luciferase"/>
    <property type="match status" value="1"/>
</dbReference>
<dbReference type="GO" id="GO:0008726">
    <property type="term" value="F:alkanesulfonate monooxygenase activity"/>
    <property type="evidence" value="ECO:0007669"/>
    <property type="project" value="TreeGrafter"/>
</dbReference>
<keyword evidence="7" id="KW-1185">Reference proteome</keyword>
<dbReference type="Gene3D" id="3.20.20.30">
    <property type="entry name" value="Luciferase-like domain"/>
    <property type="match status" value="1"/>
</dbReference>
<protein>
    <submittedName>
        <fullName evidence="6">LLM class F420-dependent oxidoreductase</fullName>
    </submittedName>
</protein>
<reference evidence="6" key="1">
    <citation type="journal article" date="2014" name="Int. J. Syst. Evol. Microbiol.">
        <title>Complete genome sequence of Corynebacterium casei LMG S-19264T (=DSM 44701T), isolated from a smear-ripened cheese.</title>
        <authorList>
            <consortium name="US DOE Joint Genome Institute (JGI-PGF)"/>
            <person name="Walter F."/>
            <person name="Albersmeier A."/>
            <person name="Kalinowski J."/>
            <person name="Ruckert C."/>
        </authorList>
    </citation>
    <scope>NUCLEOTIDE SEQUENCE</scope>
    <source>
        <strain evidence="6">JCM 19831</strain>
    </source>
</reference>
<keyword evidence="1" id="KW-0285">Flavoprotein</keyword>
<dbReference type="InterPro" id="IPR011251">
    <property type="entry name" value="Luciferase-like_dom"/>
</dbReference>
<dbReference type="AlphaFoldDB" id="A0A917X308"/>
<dbReference type="NCBIfam" id="TIGR03621">
    <property type="entry name" value="F420_MSMEG_2516"/>
    <property type="match status" value="1"/>
</dbReference>
<dbReference type="RefSeq" id="WP_190254338.1">
    <property type="nucleotide sequence ID" value="NZ_BMPI01000042.1"/>
</dbReference>
<gene>
    <name evidence="6" type="ORF">GCM10007977_070410</name>
</gene>
<dbReference type="EMBL" id="BMPI01000042">
    <property type="protein sequence ID" value="GGM58785.1"/>
    <property type="molecule type" value="Genomic_DNA"/>
</dbReference>
<organism evidence="6 7">
    <name type="scientific">Dactylosporangium sucinum</name>
    <dbReference type="NCBI Taxonomy" id="1424081"/>
    <lineage>
        <taxon>Bacteria</taxon>
        <taxon>Bacillati</taxon>
        <taxon>Actinomycetota</taxon>
        <taxon>Actinomycetes</taxon>
        <taxon>Micromonosporales</taxon>
        <taxon>Micromonosporaceae</taxon>
        <taxon>Dactylosporangium</taxon>
    </lineage>
</organism>
<dbReference type="Proteomes" id="UP000642070">
    <property type="component" value="Unassembled WGS sequence"/>
</dbReference>
<evidence type="ECO:0000256" key="4">
    <source>
        <dbReference type="ARBA" id="ARBA00023033"/>
    </source>
</evidence>
<feature type="domain" description="Luciferase-like" evidence="5">
    <location>
        <begin position="17"/>
        <end position="195"/>
    </location>
</feature>
<evidence type="ECO:0000313" key="7">
    <source>
        <dbReference type="Proteomes" id="UP000642070"/>
    </source>
</evidence>
<sequence>MTRREFRFGAVVRLADSARAWAEKARMLEDSGFDILFVPDHFVGPRFAPMPALTAAACATTRLRLGTMVLSNDYRHPVALAKEAATVDLLSDGRLELGIGTGWMRMEYDKAGLTFDPPAVRVARLAEALTVLKGLWRGGPFSYSGEHYRIDELAMEPLPKQRPHPRILLGGGGPAMLRLAAREADAINLAVQVRADGTAPSEADAGVAAFVRKIDLVREAAGERWTTLDVGTSVQQIGAASRLGEWSAANVGPQAETPQVLLGSVEERVDKLRYWRDEHGLNYFVLHNDRDLDDFLPVVKALAGT</sequence>
<keyword evidence="3" id="KW-0560">Oxidoreductase</keyword>
<evidence type="ECO:0000256" key="3">
    <source>
        <dbReference type="ARBA" id="ARBA00023002"/>
    </source>
</evidence>
<comment type="caution">
    <text evidence="6">The sequence shown here is derived from an EMBL/GenBank/DDBJ whole genome shotgun (WGS) entry which is preliminary data.</text>
</comment>
<dbReference type="InterPro" id="IPR019923">
    <property type="entry name" value="Lucif-like_OxRdtase_MSMEG_2516"/>
</dbReference>
<dbReference type="PANTHER" id="PTHR42847:SF4">
    <property type="entry name" value="ALKANESULFONATE MONOOXYGENASE-RELATED"/>
    <property type="match status" value="1"/>
</dbReference>